<comment type="caution">
    <text evidence="2">The sequence shown here is derived from an EMBL/GenBank/DDBJ whole genome shotgun (WGS) entry which is preliminary data.</text>
</comment>
<keyword evidence="3" id="KW-1185">Reference proteome</keyword>
<dbReference type="PANTHER" id="PTHR33539">
    <property type="entry name" value="UPF0764 PROTEIN C16ORF89"/>
    <property type="match status" value="1"/>
</dbReference>
<feature type="signal peptide" evidence="1">
    <location>
        <begin position="1"/>
        <end position="16"/>
    </location>
</feature>
<name>A0AAV2BG92_9ARAC</name>
<protein>
    <submittedName>
        <fullName evidence="2">Uncharacterized protein</fullName>
    </submittedName>
</protein>
<proteinExistence type="predicted"/>
<dbReference type="GO" id="GO:0016020">
    <property type="term" value="C:membrane"/>
    <property type="evidence" value="ECO:0007669"/>
    <property type="project" value="TreeGrafter"/>
</dbReference>
<dbReference type="AlphaFoldDB" id="A0AAV2BG92"/>
<dbReference type="InterPro" id="IPR031751">
    <property type="entry name" value="DUF4735"/>
</dbReference>
<dbReference type="PANTHER" id="PTHR33539:SF1">
    <property type="entry name" value="UPF0764 PROTEIN C16ORF89"/>
    <property type="match status" value="1"/>
</dbReference>
<evidence type="ECO:0000313" key="3">
    <source>
        <dbReference type="Proteomes" id="UP001497382"/>
    </source>
</evidence>
<accession>A0AAV2BG92</accession>
<feature type="chain" id="PRO_5043326451" evidence="1">
    <location>
        <begin position="17"/>
        <end position="117"/>
    </location>
</feature>
<gene>
    <name evidence="2" type="ORF">LARSCL_LOCUS18851</name>
</gene>
<keyword evidence="1" id="KW-0732">Signal</keyword>
<dbReference type="EMBL" id="CAXIEN010000350">
    <property type="protein sequence ID" value="CAL1294660.1"/>
    <property type="molecule type" value="Genomic_DNA"/>
</dbReference>
<sequence length="117" mass="13293">MFLWICFLAFVGSIFCHEANEVPLNKALESLERALQYMNETVSAINLDAVFCIRRLEDAPAPTNHVRVKRSEKLLSDGCLSHETGVALLALAANVRFEAEKEYEINKEKRSSMLFMK</sequence>
<reference evidence="2 3" key="1">
    <citation type="submission" date="2024-04" db="EMBL/GenBank/DDBJ databases">
        <authorList>
            <person name="Rising A."/>
            <person name="Reimegard J."/>
            <person name="Sonavane S."/>
            <person name="Akerstrom W."/>
            <person name="Nylinder S."/>
            <person name="Hedman E."/>
            <person name="Kallberg Y."/>
        </authorList>
    </citation>
    <scope>NUCLEOTIDE SEQUENCE [LARGE SCALE GENOMIC DNA]</scope>
</reference>
<organism evidence="2 3">
    <name type="scientific">Larinioides sclopetarius</name>
    <dbReference type="NCBI Taxonomy" id="280406"/>
    <lineage>
        <taxon>Eukaryota</taxon>
        <taxon>Metazoa</taxon>
        <taxon>Ecdysozoa</taxon>
        <taxon>Arthropoda</taxon>
        <taxon>Chelicerata</taxon>
        <taxon>Arachnida</taxon>
        <taxon>Araneae</taxon>
        <taxon>Araneomorphae</taxon>
        <taxon>Entelegynae</taxon>
        <taxon>Araneoidea</taxon>
        <taxon>Araneidae</taxon>
        <taxon>Larinioides</taxon>
    </lineage>
</organism>
<evidence type="ECO:0000313" key="2">
    <source>
        <dbReference type="EMBL" id="CAL1294660.1"/>
    </source>
</evidence>
<evidence type="ECO:0000256" key="1">
    <source>
        <dbReference type="SAM" id="SignalP"/>
    </source>
</evidence>
<dbReference type="Proteomes" id="UP001497382">
    <property type="component" value="Unassembled WGS sequence"/>
</dbReference>
<dbReference type="GO" id="GO:0005829">
    <property type="term" value="C:cytosol"/>
    <property type="evidence" value="ECO:0007669"/>
    <property type="project" value="TreeGrafter"/>
</dbReference>